<reference evidence="2 3" key="1">
    <citation type="journal article" date="2013" name="Curr. Biol.">
        <title>The Genome of the Foraminiferan Reticulomyxa filosa.</title>
        <authorList>
            <person name="Glockner G."/>
            <person name="Hulsmann N."/>
            <person name="Schleicher M."/>
            <person name="Noegel A.A."/>
            <person name="Eichinger L."/>
            <person name="Gallinger C."/>
            <person name="Pawlowski J."/>
            <person name="Sierra R."/>
            <person name="Euteneuer U."/>
            <person name="Pillet L."/>
            <person name="Moustafa A."/>
            <person name="Platzer M."/>
            <person name="Groth M."/>
            <person name="Szafranski K."/>
            <person name="Schliwa M."/>
        </authorList>
    </citation>
    <scope>NUCLEOTIDE SEQUENCE [LARGE SCALE GENOMIC DNA]</scope>
</reference>
<feature type="compositionally biased region" description="Basic and acidic residues" evidence="1">
    <location>
        <begin position="46"/>
        <end position="64"/>
    </location>
</feature>
<comment type="caution">
    <text evidence="2">The sequence shown here is derived from an EMBL/GenBank/DDBJ whole genome shotgun (WGS) entry which is preliminary data.</text>
</comment>
<proteinExistence type="predicted"/>
<evidence type="ECO:0000256" key="1">
    <source>
        <dbReference type="SAM" id="MobiDB-lite"/>
    </source>
</evidence>
<name>X6M6V3_RETFI</name>
<protein>
    <submittedName>
        <fullName evidence="2">Uncharacterized protein</fullName>
    </submittedName>
</protein>
<gene>
    <name evidence="2" type="ORF">RFI_27727</name>
</gene>
<sequence length="142" mass="16458">MHVRTVWCLRKIDMGFRPIVKYAYNVNTSKQSLASSPTASVLDDILTDKEKNKGTEENTISKEKGEEDEILMQIRKYCFPDLSDLIQKYIAVATNPKAQDKYYQVLFQHPMQSEKFDFVLTKPGVQRLYGHCRRVYTIEGGE</sequence>
<dbReference type="Gene3D" id="3.30.450.200">
    <property type="match status" value="1"/>
</dbReference>
<feature type="region of interest" description="Disordered" evidence="1">
    <location>
        <begin position="45"/>
        <end position="64"/>
    </location>
</feature>
<dbReference type="Proteomes" id="UP000023152">
    <property type="component" value="Unassembled WGS sequence"/>
</dbReference>
<dbReference type="EMBL" id="ASPP01023965">
    <property type="protein sequence ID" value="ETO09649.1"/>
    <property type="molecule type" value="Genomic_DNA"/>
</dbReference>
<dbReference type="AlphaFoldDB" id="X6M6V3"/>
<evidence type="ECO:0000313" key="2">
    <source>
        <dbReference type="EMBL" id="ETO09649.1"/>
    </source>
</evidence>
<evidence type="ECO:0000313" key="3">
    <source>
        <dbReference type="Proteomes" id="UP000023152"/>
    </source>
</evidence>
<organism evidence="2 3">
    <name type="scientific">Reticulomyxa filosa</name>
    <dbReference type="NCBI Taxonomy" id="46433"/>
    <lineage>
        <taxon>Eukaryota</taxon>
        <taxon>Sar</taxon>
        <taxon>Rhizaria</taxon>
        <taxon>Retaria</taxon>
        <taxon>Foraminifera</taxon>
        <taxon>Monothalamids</taxon>
        <taxon>Reticulomyxidae</taxon>
        <taxon>Reticulomyxa</taxon>
    </lineage>
</organism>
<accession>X6M6V3</accession>
<keyword evidence="3" id="KW-1185">Reference proteome</keyword>